<dbReference type="AlphaFoldDB" id="A0A955I5L8"/>
<reference evidence="4" key="2">
    <citation type="journal article" date="2021" name="Microbiome">
        <title>Successional dynamics and alternative stable states in a saline activated sludge microbial community over 9 years.</title>
        <authorList>
            <person name="Wang Y."/>
            <person name="Ye J."/>
            <person name="Ju F."/>
            <person name="Liu L."/>
            <person name="Boyd J.A."/>
            <person name="Deng Y."/>
            <person name="Parks D.H."/>
            <person name="Jiang X."/>
            <person name="Yin X."/>
            <person name="Woodcroft B.J."/>
            <person name="Tyson G.W."/>
            <person name="Hugenholtz P."/>
            <person name="Polz M.F."/>
            <person name="Zhang T."/>
        </authorList>
    </citation>
    <scope>NUCLEOTIDE SEQUENCE</scope>
    <source>
        <strain evidence="4">HKST-UBA12</strain>
    </source>
</reference>
<name>A0A955I5L8_9BACT</name>
<dbReference type="EMBL" id="JAGQLI010000053">
    <property type="protein sequence ID" value="MCA9378982.1"/>
    <property type="molecule type" value="Genomic_DNA"/>
</dbReference>
<evidence type="ECO:0000313" key="5">
    <source>
        <dbReference type="Proteomes" id="UP000760819"/>
    </source>
</evidence>
<dbReference type="CDD" id="cd10795">
    <property type="entry name" value="GH57N_MJA1_like"/>
    <property type="match status" value="1"/>
</dbReference>
<protein>
    <submittedName>
        <fullName evidence="4">Glycoside hydrolase family 57 protein</fullName>
    </submittedName>
</protein>
<comment type="caution">
    <text evidence="4">The sequence shown here is derived from an EMBL/GenBank/DDBJ whole genome shotgun (WGS) entry which is preliminary data.</text>
</comment>
<evidence type="ECO:0000313" key="4">
    <source>
        <dbReference type="EMBL" id="MCA9378982.1"/>
    </source>
</evidence>
<dbReference type="GO" id="GO:0016787">
    <property type="term" value="F:hydrolase activity"/>
    <property type="evidence" value="ECO:0007669"/>
    <property type="project" value="UniProtKB-KW"/>
</dbReference>
<dbReference type="InterPro" id="IPR004300">
    <property type="entry name" value="Glyco_hydro_57_N"/>
</dbReference>
<dbReference type="Proteomes" id="UP000760819">
    <property type="component" value="Unassembled WGS sequence"/>
</dbReference>
<dbReference type="Gene3D" id="3.20.110.20">
    <property type="match status" value="1"/>
</dbReference>
<evidence type="ECO:0000256" key="1">
    <source>
        <dbReference type="ARBA" id="ARBA00006821"/>
    </source>
</evidence>
<dbReference type="PANTHER" id="PTHR36306:SF1">
    <property type="entry name" value="ALPHA-AMYLASE-RELATED"/>
    <property type="match status" value="1"/>
</dbReference>
<reference evidence="4" key="1">
    <citation type="submission" date="2020-04" db="EMBL/GenBank/DDBJ databases">
        <authorList>
            <person name="Zhang T."/>
        </authorList>
    </citation>
    <scope>NUCLEOTIDE SEQUENCE</scope>
    <source>
        <strain evidence="4">HKST-UBA12</strain>
    </source>
</reference>
<dbReference type="InterPro" id="IPR011330">
    <property type="entry name" value="Glyco_hydro/deAcase_b/a-brl"/>
</dbReference>
<dbReference type="InterPro" id="IPR052046">
    <property type="entry name" value="GH57_Enzymes"/>
</dbReference>
<keyword evidence="4" id="KW-0378">Hydrolase</keyword>
<dbReference type="SUPFAM" id="SSF88713">
    <property type="entry name" value="Glycoside hydrolase/deacetylase"/>
    <property type="match status" value="1"/>
</dbReference>
<gene>
    <name evidence="4" type="ORF">KC640_01000</name>
</gene>
<organism evidence="4 5">
    <name type="scientific">Candidatus Dojkabacteria bacterium</name>
    <dbReference type="NCBI Taxonomy" id="2099670"/>
    <lineage>
        <taxon>Bacteria</taxon>
        <taxon>Candidatus Dojkabacteria</taxon>
    </lineage>
</organism>
<dbReference type="GO" id="GO:0005975">
    <property type="term" value="P:carbohydrate metabolic process"/>
    <property type="evidence" value="ECO:0007669"/>
    <property type="project" value="InterPro"/>
</dbReference>
<accession>A0A955I5L8</accession>
<evidence type="ECO:0000256" key="2">
    <source>
        <dbReference type="ARBA" id="ARBA00023277"/>
    </source>
</evidence>
<evidence type="ECO:0000259" key="3">
    <source>
        <dbReference type="Pfam" id="PF03065"/>
    </source>
</evidence>
<comment type="similarity">
    <text evidence="1">Belongs to the glycosyl hydrolase 57 family.</text>
</comment>
<proteinExistence type="inferred from homology"/>
<sequence length="432" mass="50561">MPSSFNINKYPKTKKYLLLYFHVHQPFRLNNYYSPFDVPDNFDYFGGTEGNTNDFIINRVADRCYRPAGEMFLKLAQEAGLKISYSFTGTVLEQLQDKAPDVIELYQKLHDTGKMEVVCETHYHSLAAFYDLAEFARQVEMHCQELSQIFSKRPEVFRNTELTYRNDIGEFIRQMGFKAAFAEGWDPILQWRSPNYVYRNKPVEIGAGAEQLAREVNDLAPAPELKLLLKNYHRSDDVAFRFQLKGWEGYPVTADKFARWVAEEPGYLTTLCMDYETVGEHHRVESGIFEFYKYLPQELAKQGIEFILPSEAAEAFDSEEELDYPNIVSWADAERDLSAWTGNMMQQKALQAIYQVGDEVKAKLSRIENEELRMKVLDVWGKLQTSDHYYYMSTKYWSDGDVHRYFSPYETPFQANINFLNVLSKFREELRK</sequence>
<keyword evidence="2" id="KW-0119">Carbohydrate metabolism</keyword>
<feature type="domain" description="Glycoside hydrolase family 57 N-terminal" evidence="3">
    <location>
        <begin position="19"/>
        <end position="321"/>
    </location>
</feature>
<dbReference type="PANTHER" id="PTHR36306">
    <property type="entry name" value="ALPHA-AMYLASE-RELATED-RELATED"/>
    <property type="match status" value="1"/>
</dbReference>
<dbReference type="Pfam" id="PF03065">
    <property type="entry name" value="Glyco_hydro_57"/>
    <property type="match status" value="1"/>
</dbReference>